<dbReference type="EMBL" id="CP041153">
    <property type="protein sequence ID" value="QDF76427.1"/>
    <property type="molecule type" value="Genomic_DNA"/>
</dbReference>
<evidence type="ECO:0000313" key="1">
    <source>
        <dbReference type="EMBL" id="ASJ97865.1"/>
    </source>
</evidence>
<name>A0AAC9U0U0_9GAMM</name>
<dbReference type="RefSeq" id="WP_033537912.1">
    <property type="nucleotide sequence ID" value="NZ_CP022272.1"/>
</dbReference>
<protein>
    <submittedName>
        <fullName evidence="1">Mitomycin resistance protein</fullName>
    </submittedName>
</protein>
<gene>
    <name evidence="1" type="ORF">CFF01_15400</name>
    <name evidence="2" type="ORF">FGA12_15355</name>
</gene>
<dbReference type="Proteomes" id="UP000198233">
    <property type="component" value="Chromosome"/>
</dbReference>
<dbReference type="AlphaFoldDB" id="A0AAC9U0U0"/>
<sequence length="93" mass="10587">MSDRSAIKEFTMIPNVGKATAADFHQLALHHPKDLIGQDPYQMHARLEAITGCRQDPCVIDVFIAAVRFMEGEDAQPWWHYTAERKAHLANKK</sequence>
<dbReference type="EMBL" id="CP022272">
    <property type="protein sequence ID" value="ASJ97865.1"/>
    <property type="molecule type" value="Genomic_DNA"/>
</dbReference>
<evidence type="ECO:0000313" key="2">
    <source>
        <dbReference type="EMBL" id="QDF76427.1"/>
    </source>
</evidence>
<organism evidence="1 3">
    <name type="scientific">Shewanella marisflavi</name>
    <dbReference type="NCBI Taxonomy" id="260364"/>
    <lineage>
        <taxon>Bacteria</taxon>
        <taxon>Pseudomonadati</taxon>
        <taxon>Pseudomonadota</taxon>
        <taxon>Gammaproteobacteria</taxon>
        <taxon>Alteromonadales</taxon>
        <taxon>Shewanellaceae</taxon>
        <taxon>Shewanella</taxon>
    </lineage>
</organism>
<reference evidence="1 3" key="1">
    <citation type="submission" date="2017-06" db="EMBL/GenBank/DDBJ databases">
        <title>Complete genome sequence of Shewanella marisflavi EP1 associated with anaerobic 2,4-dinitrotoluene reduction and salt tolerance.</title>
        <authorList>
            <person name="Huang J."/>
        </authorList>
    </citation>
    <scope>NUCLEOTIDE SEQUENCE [LARGE SCALE GENOMIC DNA]</scope>
    <source>
        <strain evidence="1 3">EP1</strain>
    </source>
</reference>
<dbReference type="Pfam" id="PF11731">
    <property type="entry name" value="Cdd1"/>
    <property type="match status" value="1"/>
</dbReference>
<keyword evidence="4" id="KW-1185">Reference proteome</keyword>
<evidence type="ECO:0000313" key="3">
    <source>
        <dbReference type="Proteomes" id="UP000198233"/>
    </source>
</evidence>
<accession>A0AAC9U0U0</accession>
<dbReference type="KEGG" id="smav:CFF01_15400"/>
<reference evidence="2 4" key="2">
    <citation type="submission" date="2019-06" db="EMBL/GenBank/DDBJ databases">
        <title>Complete genome of Shewanella marisflavi ECSMB14101, a mussel settlement-inducing bacterium isolated from East China Sea.</title>
        <authorList>
            <person name="Yang J."/>
            <person name="Liang X."/>
            <person name="Chang R."/>
            <person name="Peng L."/>
        </authorList>
    </citation>
    <scope>NUCLEOTIDE SEQUENCE [LARGE SCALE GENOMIC DNA]</scope>
    <source>
        <strain evidence="2 4">ECSMB14101</strain>
    </source>
</reference>
<dbReference type="Proteomes" id="UP000318758">
    <property type="component" value="Chromosome"/>
</dbReference>
<evidence type="ECO:0000313" key="4">
    <source>
        <dbReference type="Proteomes" id="UP000318758"/>
    </source>
</evidence>
<dbReference type="InterPro" id="IPR021725">
    <property type="entry name" value="Cdd1"/>
</dbReference>
<proteinExistence type="predicted"/>